<feature type="transmembrane region" description="Helical" evidence="11">
    <location>
        <begin position="1825"/>
        <end position="1845"/>
    </location>
</feature>
<evidence type="ECO:0000259" key="14">
    <source>
        <dbReference type="Pfam" id="PF23188"/>
    </source>
</evidence>
<feature type="transmembrane region" description="Helical" evidence="11">
    <location>
        <begin position="343"/>
        <end position="363"/>
    </location>
</feature>
<evidence type="ECO:0000259" key="16">
    <source>
        <dbReference type="Pfam" id="PF24874"/>
    </source>
</evidence>
<feature type="compositionally biased region" description="Low complexity" evidence="10">
    <location>
        <begin position="87"/>
        <end position="98"/>
    </location>
</feature>
<reference evidence="17" key="1">
    <citation type="submission" date="2020-11" db="EMBL/GenBank/DDBJ databases">
        <authorList>
            <person name="Tran Van P."/>
        </authorList>
    </citation>
    <scope>NUCLEOTIDE SEQUENCE</scope>
</reference>
<dbReference type="GO" id="GO:0005886">
    <property type="term" value="C:plasma membrane"/>
    <property type="evidence" value="ECO:0007669"/>
    <property type="project" value="UniProtKB-SubCell"/>
</dbReference>
<feature type="compositionally biased region" description="Polar residues" evidence="10">
    <location>
        <begin position="70"/>
        <end position="82"/>
    </location>
</feature>
<feature type="region of interest" description="Disordered" evidence="10">
    <location>
        <begin position="431"/>
        <end position="458"/>
    </location>
</feature>
<dbReference type="Pfam" id="PF23188">
    <property type="entry name" value="THU_Piezo1"/>
    <property type="match status" value="1"/>
</dbReference>
<keyword evidence="3" id="KW-0813">Transport</keyword>
<organism evidence="17">
    <name type="scientific">Cyprideis torosa</name>
    <dbReference type="NCBI Taxonomy" id="163714"/>
    <lineage>
        <taxon>Eukaryota</taxon>
        <taxon>Metazoa</taxon>
        <taxon>Ecdysozoa</taxon>
        <taxon>Arthropoda</taxon>
        <taxon>Crustacea</taxon>
        <taxon>Oligostraca</taxon>
        <taxon>Ostracoda</taxon>
        <taxon>Podocopa</taxon>
        <taxon>Podocopida</taxon>
        <taxon>Cytherocopina</taxon>
        <taxon>Cytheroidea</taxon>
        <taxon>Cytherideidae</taxon>
        <taxon>Cyprideis</taxon>
    </lineage>
</organism>
<feature type="transmembrane region" description="Helical" evidence="11">
    <location>
        <begin position="766"/>
        <end position="788"/>
    </location>
</feature>
<dbReference type="InterPro" id="IPR056768">
    <property type="entry name" value="THU_Piezo"/>
</dbReference>
<dbReference type="InterPro" id="IPR056769">
    <property type="entry name" value="Piezo_TM1-24"/>
</dbReference>
<feature type="transmembrane region" description="Helical" evidence="11">
    <location>
        <begin position="837"/>
        <end position="857"/>
    </location>
</feature>
<feature type="transmembrane region" description="Helical" evidence="11">
    <location>
        <begin position="894"/>
        <end position="912"/>
    </location>
</feature>
<feature type="domain" description="Piezo TM25-28" evidence="13">
    <location>
        <begin position="829"/>
        <end position="1052"/>
    </location>
</feature>
<feature type="transmembrane region" description="Helical" evidence="11">
    <location>
        <begin position="1784"/>
        <end position="1805"/>
    </location>
</feature>
<evidence type="ECO:0000256" key="5">
    <source>
        <dbReference type="ARBA" id="ARBA00022692"/>
    </source>
</evidence>
<comment type="subcellular location">
    <subcellularLocation>
        <location evidence="1">Cell membrane</location>
        <topology evidence="1">Multi-pass membrane protein</topology>
    </subcellularLocation>
</comment>
<feature type="compositionally biased region" description="Low complexity" evidence="10">
    <location>
        <begin position="1632"/>
        <end position="1644"/>
    </location>
</feature>
<keyword evidence="4" id="KW-1003">Cell membrane</keyword>
<feature type="transmembrane region" description="Helical" evidence="11">
    <location>
        <begin position="290"/>
        <end position="308"/>
    </location>
</feature>
<feature type="transmembrane region" description="Helical" evidence="11">
    <location>
        <begin position="1451"/>
        <end position="1476"/>
    </location>
</feature>
<dbReference type="InterPro" id="IPR027272">
    <property type="entry name" value="Piezo"/>
</dbReference>
<evidence type="ECO:0000256" key="6">
    <source>
        <dbReference type="ARBA" id="ARBA00022989"/>
    </source>
</evidence>
<keyword evidence="8 11" id="KW-0472">Membrane</keyword>
<evidence type="ECO:0000256" key="11">
    <source>
        <dbReference type="SAM" id="Phobius"/>
    </source>
</evidence>
<dbReference type="PANTHER" id="PTHR47049">
    <property type="entry name" value="PIEZO-TYPE MECHANOSENSITIVE ION CHANNEL HOMOLOG"/>
    <property type="match status" value="1"/>
</dbReference>
<evidence type="ECO:0000256" key="1">
    <source>
        <dbReference type="ARBA" id="ARBA00004651"/>
    </source>
</evidence>
<feature type="compositionally biased region" description="Low complexity" evidence="10">
    <location>
        <begin position="1255"/>
        <end position="1272"/>
    </location>
</feature>
<feature type="transmembrane region" description="Helical" evidence="11">
    <location>
        <begin position="395"/>
        <end position="417"/>
    </location>
</feature>
<evidence type="ECO:0000256" key="3">
    <source>
        <dbReference type="ARBA" id="ARBA00022448"/>
    </source>
</evidence>
<feature type="transmembrane region" description="Helical" evidence="11">
    <location>
        <begin position="1537"/>
        <end position="1555"/>
    </location>
</feature>
<name>A0A7R8ZJ61_9CRUS</name>
<dbReference type="Pfam" id="PF15917">
    <property type="entry name" value="Piezo_TM25-28"/>
    <property type="match status" value="1"/>
</dbReference>
<gene>
    <name evidence="17" type="ORF">CTOB1V02_LOCUS1372</name>
</gene>
<feature type="transmembrane region" description="Helical" evidence="11">
    <location>
        <begin position="137"/>
        <end position="155"/>
    </location>
</feature>
<evidence type="ECO:0000256" key="10">
    <source>
        <dbReference type="SAM" id="MobiDB-lite"/>
    </source>
</evidence>
<accession>A0A7R8ZJ61</accession>
<feature type="domain" description="Piezo THU9 and anchor" evidence="16">
    <location>
        <begin position="1782"/>
        <end position="2018"/>
    </location>
</feature>
<feature type="transmembrane region" description="Helical" evidence="11">
    <location>
        <begin position="1488"/>
        <end position="1506"/>
    </location>
</feature>
<evidence type="ECO:0000256" key="4">
    <source>
        <dbReference type="ARBA" id="ARBA00022475"/>
    </source>
</evidence>
<feature type="transmembrane region" description="Helical" evidence="11">
    <location>
        <begin position="1888"/>
        <end position="1908"/>
    </location>
</feature>
<keyword evidence="9" id="KW-0407">Ion channel</keyword>
<feature type="compositionally biased region" description="Basic and acidic residues" evidence="10">
    <location>
        <begin position="441"/>
        <end position="458"/>
    </location>
</feature>
<feature type="transmembrane region" description="Helical" evidence="11">
    <location>
        <begin position="314"/>
        <end position="331"/>
    </location>
</feature>
<keyword evidence="6 11" id="KW-1133">Transmembrane helix</keyword>
<dbReference type="PANTHER" id="PTHR47049:SF2">
    <property type="entry name" value="PIEZO-TYPE MECHANOSENSITIVE ION CHANNEL HOMOLOG"/>
    <property type="match status" value="1"/>
</dbReference>
<feature type="region of interest" description="Disordered" evidence="10">
    <location>
        <begin position="37"/>
        <end position="123"/>
    </location>
</feature>
<feature type="compositionally biased region" description="Basic and acidic residues" evidence="10">
    <location>
        <begin position="1297"/>
        <end position="1314"/>
    </location>
</feature>
<evidence type="ECO:0000256" key="8">
    <source>
        <dbReference type="ARBA" id="ARBA00023136"/>
    </source>
</evidence>
<feature type="compositionally biased region" description="Basic and acidic residues" evidence="10">
    <location>
        <begin position="1614"/>
        <end position="1623"/>
    </location>
</feature>
<protein>
    <submittedName>
        <fullName evidence="17">Uncharacterized protein</fullName>
    </submittedName>
</protein>
<dbReference type="Pfam" id="PF24874">
    <property type="entry name" value="Piezo_THU9_anchor"/>
    <property type="match status" value="1"/>
</dbReference>
<feature type="region of interest" description="Disordered" evidence="10">
    <location>
        <begin position="1614"/>
        <end position="1663"/>
    </location>
</feature>
<dbReference type="Pfam" id="PF24871">
    <property type="entry name" value="Piezo_TM1-24"/>
    <property type="match status" value="1"/>
</dbReference>
<sequence length="2364" mass="268119">MQNQHQEPLVVQAPPIPLLSPFPVIFARPRFVQMSPSTQLLPSRGGRRGGSSSSYQSMEEGVAQRLPTASDETSMTQPQDCSSFPPIGDVGDGSISDGARARPTSLPANLPSPISNAEDPPRHPSIPHLTPAWSITYHSWLSFSFLLGACLLWMVPQQRRTTLRCSPCIVLYAEVLLLAQFVYSIDLTETELPSDIEGINLDQLGLIKQIQHSWRPLVIKALFTAIFWLTHRQFIRETKQPFDVNRMRALHRVVDTHGEEDGAVIAGDLRRRISVVSIGGQRFKEWIKPILTKYWIWMVAIMLCVIGIGGQKVALYRITYTFLFLCFILTFQMAFRFWRRFMYAFWLIVIIYSMLVLVAIYTYQFDNFPDYWTNISHIPPQLQADIGLIKYDVGFLFLNLLTPTFFVIITIIQLHYFHDDFLRVTNISQPATSVVPSPPESRSHSKPEASEKDNVVAEDLEKNETTDPIGFGDIKEWIRNELPEHKKRFYHYFCRTKEAVMRILEIHITRLMLLATILLVANDICATHVVLMMLAVLAAPCKQQIQVWFSHAIAVFSSLLLLGRMIYQINYIDDSVWISDCNNSDPGSSSHVIVHLILQETQPDNSTLVGPPVLSPKPGNNAHWLGFSKADNLPYYIKGYIGLHVVLALQSIISLRQRCYWMTSGFPLPKCGVVFPHITRKDADESLAKFLLYMVNFGFYKFGIEMTLVMFVIVIGTHLDVMAFWYAVMLIPMTVMRRRTLAKFWIFPSVVVSVFIPLQYISAVGFPPFLCAADFILLLMLRAQAAVFKIEFKDSRNYEGGSNEELQDKDARELTYIAERIRDYVTYTENILDMLKVALFFSFYWITLALVFLAGTYRVSLLAMGYVIGTFLFLWYGNGFYLKPMNTIVRMWNYLVLYNAVVIFLKAILQVVSCVYIETLLENCCWLIQLLGTICLREREPVSSRASPFPCQIPSHDASLHWDGVVLAFLLLQRRVFTSGYFIHVIRELKAQAQLASRGSDIIMELKQRDKQRNEEEEERNLQKVMSKMKRIKASQTRKDRKTTTHYEELENSSRINHHTSPSHSPIYRPRSPPTFSLDSYREQGVSALEGLPEPRAPEPFRGRVFRPRRWKSKTEAEGTVGSRRISLAPPPLPYAPSRSGSWFRYSHSVLSPGASSHHASIRSGDYFMFDESEDENFTYIDKTDKDERELKKFDENTVPGLNISQFLSSVMKTDMEQALTEAKEAKAVPVTSTRRTSRGKLHRSVSQPVRATFSRTQPLFSSSSTSAPSTPEHQPLVKKGPEVAPLGHLTEEVDECDGRGTPDEAPELPKEDDGPPEPLLRKAIRLIRFVIQLIESALVSSAQFLNRVSFSYRFVRRTLQNEKFLLKEGRGTPAPASETVRQLEEPYSAGLVMEKKKSVAMSIKRKGTTTSLPAKDKSTPALEDALVSSGGSDDTHFSYTLLSRSELLCYLLMCLNQLMSFSLLSLPLPFMVFFWGALSVPRPSKRFWVSAIAYTEIVILIKYAFQFGFYPWAEIQKMNEPFWAPRIIGIEKKDGYAVYDLMLLLGLFFHRFMLKSMGLWKEQGGDYELDYGSSGSKESSQEQGQNSPPPGTPLAIMAPPPEHLPTALISMAARERAAHPSQDEATLTQEPTTSSTHPTPSTTIEVDGEPPPELPTSQEASVSIQANRDVVDDDQDQEESSSLLPSGPISGLIISPIPMVAQIPYRYMAPRPTEQAERHSTALSSIPKSNGRVRSAASWRKTAGKKISKASNRVWHKAKDTTDPVRAFLRSILYPPYRVTQDVYAAIFMCDFINFLVLVFGFSAFGAGGSEGVSSYLEENRVPVPFLIMLVLQFALIIVDRALYLKKSIVGKLVFQIIQVFGVHIWMFFILPAVTGREFGAAAAPQIWYFVKCVYFLLSAYQIRAGYPTRILGNVLTKGYNYVNMVLFKIFMLVPFLFELRAVMDWMFTKTSLGLFEWVKMEDIFASIFYIKCWRRAEQEYPLPRGEDRPAYIKYGLGGAVLFAIVAIIWFPLVLFALGNTVGLASPPHDVNLQLQIGAYQPLFSVSAQRIADFDRMSRTYQYFRDAVSFLSNYQHEDVVLVQLKGNSTATWSISPPSQEEMVDELRTGATDLSITLSYRVTRSAEGVVLSGVLEGQEKYTLEPNDPLRLRLADVIDPALSVNQTLSIPHMLPKFLRISSSRVSYAPQLVKSADQIMKQDKEAGLRSLTLDLVSSNKSIQWWEVKENCSDHLFMDLPYADSDCDFLKIYTFSDKSFPSSIVFEWLSGGGIIGVYISVVLFLAKFFRTFFSGTASQIMFEDLPNVDRLLQLCLDIYLVRECHELCLEEDLYAKLIFLYRSPETLIKWTREPIDENRPASPQDGD</sequence>
<feature type="compositionally biased region" description="Polar residues" evidence="10">
    <location>
        <begin position="1053"/>
        <end position="1064"/>
    </location>
</feature>
<feature type="transmembrane region" description="Helical" evidence="11">
    <location>
        <begin position="2265"/>
        <end position="2286"/>
    </location>
</feature>
<dbReference type="EMBL" id="OB660192">
    <property type="protein sequence ID" value="CAD7223387.1"/>
    <property type="molecule type" value="Genomic_DNA"/>
</dbReference>
<feature type="transmembrane region" description="Helical" evidence="11">
    <location>
        <begin position="545"/>
        <end position="562"/>
    </location>
</feature>
<feature type="transmembrane region" description="Helical" evidence="11">
    <location>
        <begin position="1996"/>
        <end position="2019"/>
    </location>
</feature>
<feature type="compositionally biased region" description="Pro residues" evidence="10">
    <location>
        <begin position="1588"/>
        <end position="1601"/>
    </location>
</feature>
<dbReference type="InterPro" id="IPR031805">
    <property type="entry name" value="Piezo_TM25-28"/>
</dbReference>
<feature type="transmembrane region" description="Helical" evidence="11">
    <location>
        <begin position="863"/>
        <end position="882"/>
    </location>
</feature>
<feature type="region of interest" description="Disordered" evidence="10">
    <location>
        <begin position="1571"/>
        <end position="1601"/>
    </location>
</feature>
<evidence type="ECO:0000313" key="17">
    <source>
        <dbReference type="EMBL" id="CAD7223387.1"/>
    </source>
</evidence>
<feature type="region of interest" description="Disordered" evidence="10">
    <location>
        <begin position="1006"/>
        <end position="1108"/>
    </location>
</feature>
<proteinExistence type="inferred from homology"/>
<feature type="domain" description="Piezo TM1-24" evidence="15">
    <location>
        <begin position="132"/>
        <end position="423"/>
    </location>
</feature>
<feature type="transmembrane region" description="Helical" evidence="11">
    <location>
        <begin position="511"/>
        <end position="539"/>
    </location>
</feature>
<evidence type="ECO:0000259" key="15">
    <source>
        <dbReference type="Pfam" id="PF24871"/>
    </source>
</evidence>
<feature type="domain" description="Piezo non-specific cation channel cap" evidence="12">
    <location>
        <begin position="2054"/>
        <end position="2350"/>
    </location>
</feature>
<evidence type="ECO:0000259" key="13">
    <source>
        <dbReference type="Pfam" id="PF15917"/>
    </source>
</evidence>
<feature type="transmembrane region" description="Helical" evidence="11">
    <location>
        <begin position="1854"/>
        <end position="1876"/>
    </location>
</feature>
<dbReference type="InterPro" id="IPR056770">
    <property type="entry name" value="Piezo_THU9_anchor"/>
</dbReference>
<dbReference type="GO" id="GO:0008381">
    <property type="term" value="F:mechanosensitive monoatomic ion channel activity"/>
    <property type="evidence" value="ECO:0007669"/>
    <property type="project" value="InterPro"/>
</dbReference>
<feature type="transmembrane region" description="Helical" evidence="11">
    <location>
        <begin position="1920"/>
        <end position="1939"/>
    </location>
</feature>
<dbReference type="InterPro" id="IPR031334">
    <property type="entry name" value="Piezo_cap_dom"/>
</dbReference>
<evidence type="ECO:0000256" key="9">
    <source>
        <dbReference type="ARBA" id="ARBA00023303"/>
    </source>
</evidence>
<comment type="similarity">
    <text evidence="2">Belongs to the PIEZO (TC 1.A.75) family.</text>
</comment>
<evidence type="ECO:0000259" key="12">
    <source>
        <dbReference type="Pfam" id="PF12166"/>
    </source>
</evidence>
<dbReference type="OrthoDB" id="6355573at2759"/>
<feature type="domain" description="Piezo transmembrane helical unit" evidence="14">
    <location>
        <begin position="1444"/>
        <end position="1562"/>
    </location>
</feature>
<feature type="transmembrane region" description="Helical" evidence="11">
    <location>
        <begin position="740"/>
        <end position="760"/>
    </location>
</feature>
<dbReference type="Pfam" id="PF12166">
    <property type="entry name" value="Piezo_cap"/>
    <property type="match status" value="1"/>
</dbReference>
<keyword evidence="5 11" id="KW-0812">Transmembrane</keyword>
<feature type="region of interest" description="Disordered" evidence="10">
    <location>
        <begin position="1226"/>
        <end position="1318"/>
    </location>
</feature>
<evidence type="ECO:0000256" key="2">
    <source>
        <dbReference type="ARBA" id="ARBA00007821"/>
    </source>
</evidence>
<feature type="compositionally biased region" description="Low complexity" evidence="10">
    <location>
        <begin position="1573"/>
        <end position="1587"/>
    </location>
</feature>
<feature type="transmembrane region" description="Helical" evidence="11">
    <location>
        <begin position="708"/>
        <end position="728"/>
    </location>
</feature>
<keyword evidence="7" id="KW-0406">Ion transport</keyword>
<evidence type="ECO:0000256" key="7">
    <source>
        <dbReference type="ARBA" id="ARBA00023065"/>
    </source>
</evidence>